<dbReference type="RefSeq" id="WP_101359179.1">
    <property type="nucleotide sequence ID" value="NZ_NKXO01000030.1"/>
</dbReference>
<sequence length="296" mass="34118">MSNSIVSKPTSTLFFIPFGGLHGKKVILLFAFAFALLFLGSSCRKKRIQPIKDNTQIIQNPLPAGQDVQESKENFFSLSQKPALLNFKYLSSNSKIDFTDGTNEEKFKTTMRIRKDSVIWLSLQANVGVEGMRILIDKDSIRFLNYQAKTYQSYSFGQLSEQYGISLNYALCQAILIGEMPIKEFDEKKVLKDTAHYIIRQRMNFLQIDNYLRLQDSQMEKLWVSDMERGSQLQIIYSNFQPLAEGLFPDKNQITLNYRNAQGTFQLKLDIDHKKTKISDTPLDFPFSVPKKYGRL</sequence>
<dbReference type="Proteomes" id="UP000233387">
    <property type="component" value="Unassembled WGS sequence"/>
</dbReference>
<evidence type="ECO:0008006" key="3">
    <source>
        <dbReference type="Google" id="ProtNLM"/>
    </source>
</evidence>
<proteinExistence type="predicted"/>
<accession>A0A2N3IBY8</accession>
<name>A0A2N3IBY8_9BACT</name>
<gene>
    <name evidence="1" type="ORF">Rain11_1916</name>
</gene>
<dbReference type="Gene3D" id="2.50.20.10">
    <property type="entry name" value="Lipoprotein localisation LolA/LolB/LppX"/>
    <property type="match status" value="1"/>
</dbReference>
<dbReference type="OrthoDB" id="849114at2"/>
<dbReference type="AlphaFoldDB" id="A0A2N3IBY8"/>
<keyword evidence="2" id="KW-1185">Reference proteome</keyword>
<evidence type="ECO:0000313" key="2">
    <source>
        <dbReference type="Proteomes" id="UP000233387"/>
    </source>
</evidence>
<evidence type="ECO:0000313" key="1">
    <source>
        <dbReference type="EMBL" id="PKQ67826.1"/>
    </source>
</evidence>
<dbReference type="InterPro" id="IPR025634">
    <property type="entry name" value="DUF4292"/>
</dbReference>
<reference evidence="1 2" key="1">
    <citation type="submission" date="2017-06" db="EMBL/GenBank/DDBJ databases">
        <title>Raineya orbicola gen. nov., sp. nov. a slightly thermophilic bacterium of the phylum Bacteroidetes and the description of Raineyaceae fam. nov.</title>
        <authorList>
            <person name="Albuquerque L."/>
            <person name="Polonia A.R.M."/>
            <person name="Barroso C."/>
            <person name="Froufe H.J.C."/>
            <person name="Lage O."/>
            <person name="Lobo-Da-Cunha A."/>
            <person name="Egas C."/>
            <person name="Da Costa M.S."/>
        </authorList>
    </citation>
    <scope>NUCLEOTIDE SEQUENCE [LARGE SCALE GENOMIC DNA]</scope>
    <source>
        <strain evidence="1 2">SPSPC-11</strain>
    </source>
</reference>
<organism evidence="1 2">
    <name type="scientific">Raineya orbicola</name>
    <dbReference type="NCBI Taxonomy" id="2016530"/>
    <lineage>
        <taxon>Bacteria</taxon>
        <taxon>Pseudomonadati</taxon>
        <taxon>Bacteroidota</taxon>
        <taxon>Cytophagia</taxon>
        <taxon>Cytophagales</taxon>
        <taxon>Raineyaceae</taxon>
        <taxon>Raineya</taxon>
    </lineage>
</organism>
<protein>
    <recommendedName>
        <fullName evidence="3">DUF4292 domain-containing protein</fullName>
    </recommendedName>
</protein>
<dbReference type="EMBL" id="NKXO01000030">
    <property type="protein sequence ID" value="PKQ67826.1"/>
    <property type="molecule type" value="Genomic_DNA"/>
</dbReference>
<dbReference type="Pfam" id="PF14125">
    <property type="entry name" value="DUF4292"/>
    <property type="match status" value="1"/>
</dbReference>
<comment type="caution">
    <text evidence="1">The sequence shown here is derived from an EMBL/GenBank/DDBJ whole genome shotgun (WGS) entry which is preliminary data.</text>
</comment>